<evidence type="ECO:0000259" key="1">
    <source>
        <dbReference type="Pfam" id="PF06259"/>
    </source>
</evidence>
<evidence type="ECO:0000313" key="3">
    <source>
        <dbReference type="Proteomes" id="UP000806528"/>
    </source>
</evidence>
<accession>A0ABR9P6W3</accession>
<dbReference type="InterPro" id="IPR010427">
    <property type="entry name" value="DUF1023"/>
</dbReference>
<dbReference type="RefSeq" id="WP_193122171.1">
    <property type="nucleotide sequence ID" value="NZ_JADBGI010000009.1"/>
</dbReference>
<feature type="domain" description="DUF1023" evidence="1">
    <location>
        <begin position="35"/>
        <end position="196"/>
    </location>
</feature>
<gene>
    <name evidence="2" type="ORF">IDM40_12675</name>
</gene>
<dbReference type="Pfam" id="PF06259">
    <property type="entry name" value="Abhydrolase_8"/>
    <property type="match status" value="1"/>
</dbReference>
<proteinExistence type="predicted"/>
<dbReference type="EMBL" id="JADBGI010000009">
    <property type="protein sequence ID" value="MBE2999554.1"/>
    <property type="molecule type" value="Genomic_DNA"/>
</dbReference>
<organism evidence="2 3">
    <name type="scientific">Nocardiopsis coralli</name>
    <dbReference type="NCBI Taxonomy" id="2772213"/>
    <lineage>
        <taxon>Bacteria</taxon>
        <taxon>Bacillati</taxon>
        <taxon>Actinomycetota</taxon>
        <taxon>Actinomycetes</taxon>
        <taxon>Streptosporangiales</taxon>
        <taxon>Nocardiopsidaceae</taxon>
        <taxon>Nocardiopsis</taxon>
    </lineage>
</organism>
<sequence>MITAAPQEPGLGPLTYREHTWHGLRLLARCTEGPGRIVEVLGEVATADHVVVLVPGNDNHLGNYFDPGRRTRPRVNGVGLLRTMDRLAPRGRFAVVVWLGYATPNGFVEASLRGPAERGAPDLARLTHALPADAHITLVGHSYGAVVCGLALGGGRVHDCVVLGSPGMGGASVQALGYSGRLWAALGGRDWIRFFPRGRLGGLGHGPSPLRRGFGAVRFATGPIRGHCSYYAPGSESVTNIARIALGRPGEVTLAGAAAGGGASGAGEQAEVAR</sequence>
<keyword evidence="3" id="KW-1185">Reference proteome</keyword>
<protein>
    <recommendedName>
        <fullName evidence="1">DUF1023 domain-containing protein</fullName>
    </recommendedName>
</protein>
<name>A0ABR9P6W3_9ACTN</name>
<dbReference type="Gene3D" id="3.40.50.1820">
    <property type="entry name" value="alpha/beta hydrolase"/>
    <property type="match status" value="1"/>
</dbReference>
<dbReference type="Proteomes" id="UP000806528">
    <property type="component" value="Unassembled WGS sequence"/>
</dbReference>
<dbReference type="InterPro" id="IPR029058">
    <property type="entry name" value="AB_hydrolase_fold"/>
</dbReference>
<comment type="caution">
    <text evidence="2">The sequence shown here is derived from an EMBL/GenBank/DDBJ whole genome shotgun (WGS) entry which is preliminary data.</text>
</comment>
<reference evidence="2 3" key="1">
    <citation type="submission" date="2020-09" db="EMBL/GenBank/DDBJ databases">
        <title>Diversity and distribution of actinomycetes associated with coral in the coast of Hainan.</title>
        <authorList>
            <person name="Li F."/>
        </authorList>
    </citation>
    <scope>NUCLEOTIDE SEQUENCE [LARGE SCALE GENOMIC DNA]</scope>
    <source>
        <strain evidence="2 3">HNM0947</strain>
    </source>
</reference>
<evidence type="ECO:0000313" key="2">
    <source>
        <dbReference type="EMBL" id="MBE2999554.1"/>
    </source>
</evidence>
<dbReference type="SUPFAM" id="SSF53474">
    <property type="entry name" value="alpha/beta-Hydrolases"/>
    <property type="match status" value="1"/>
</dbReference>